<dbReference type="OrthoDB" id="5564966at2"/>
<gene>
    <name evidence="3" type="ORF">SAMN05421538_10745</name>
</gene>
<reference evidence="3 4" key="1">
    <citation type="submission" date="2016-10" db="EMBL/GenBank/DDBJ databases">
        <authorList>
            <person name="de Groot N.N."/>
        </authorList>
    </citation>
    <scope>NUCLEOTIDE SEQUENCE [LARGE SCALE GENOMIC DNA]</scope>
    <source>
        <strain evidence="3 4">DSM 22220</strain>
    </source>
</reference>
<dbReference type="CDD" id="cd00293">
    <property type="entry name" value="USP-like"/>
    <property type="match status" value="1"/>
</dbReference>
<dbReference type="PRINTS" id="PR01438">
    <property type="entry name" value="UNVRSLSTRESS"/>
</dbReference>
<dbReference type="InterPro" id="IPR006016">
    <property type="entry name" value="UspA"/>
</dbReference>
<dbReference type="AlphaFoldDB" id="A0A1G7DB47"/>
<evidence type="ECO:0000259" key="2">
    <source>
        <dbReference type="Pfam" id="PF00582"/>
    </source>
</evidence>
<name>A0A1G7DB47_9RHOB</name>
<dbReference type="Gene3D" id="3.40.50.620">
    <property type="entry name" value="HUPs"/>
    <property type="match status" value="1"/>
</dbReference>
<feature type="domain" description="UspA" evidence="2">
    <location>
        <begin position="1"/>
        <end position="147"/>
    </location>
</feature>
<dbReference type="STRING" id="591205.SAMN05421538_10745"/>
<dbReference type="Proteomes" id="UP000199344">
    <property type="component" value="Unassembled WGS sequence"/>
</dbReference>
<dbReference type="EMBL" id="FNAH01000007">
    <property type="protein sequence ID" value="SDE48781.1"/>
    <property type="molecule type" value="Genomic_DNA"/>
</dbReference>
<evidence type="ECO:0000313" key="4">
    <source>
        <dbReference type="Proteomes" id="UP000199344"/>
    </source>
</evidence>
<organism evidence="3 4">
    <name type="scientific">Paracoccus isoporae</name>
    <dbReference type="NCBI Taxonomy" id="591205"/>
    <lineage>
        <taxon>Bacteria</taxon>
        <taxon>Pseudomonadati</taxon>
        <taxon>Pseudomonadota</taxon>
        <taxon>Alphaproteobacteria</taxon>
        <taxon>Rhodobacterales</taxon>
        <taxon>Paracoccaceae</taxon>
        <taxon>Paracoccus</taxon>
    </lineage>
</organism>
<evidence type="ECO:0000313" key="3">
    <source>
        <dbReference type="EMBL" id="SDE48781.1"/>
    </source>
</evidence>
<dbReference type="InterPro" id="IPR014729">
    <property type="entry name" value="Rossmann-like_a/b/a_fold"/>
</dbReference>
<dbReference type="RefSeq" id="WP_090524061.1">
    <property type="nucleotide sequence ID" value="NZ_FNAH01000007.1"/>
</dbReference>
<comment type="similarity">
    <text evidence="1">Belongs to the universal stress protein A family.</text>
</comment>
<evidence type="ECO:0000256" key="1">
    <source>
        <dbReference type="ARBA" id="ARBA00008791"/>
    </source>
</evidence>
<dbReference type="Pfam" id="PF00582">
    <property type="entry name" value="Usp"/>
    <property type="match status" value="1"/>
</dbReference>
<keyword evidence="4" id="KW-1185">Reference proteome</keyword>
<dbReference type="PANTHER" id="PTHR46268:SF6">
    <property type="entry name" value="UNIVERSAL STRESS PROTEIN UP12"/>
    <property type="match status" value="1"/>
</dbReference>
<dbReference type="InterPro" id="IPR006015">
    <property type="entry name" value="Universal_stress_UspA"/>
</dbReference>
<sequence length="147" mass="15770">MFEKILVPYDGSHGAERALKKAVDMARLCNAHLVVLTVYRHHSMLEASLSMVRGSVERGGNLDNEMREAAREAANYAKRLVKEQGHENVSAFVKAGQPARTIIATGKEKGCDLIVVGSRGLGATEGYLLGSVSHKVTGLANCPVLVV</sequence>
<dbReference type="SUPFAM" id="SSF52402">
    <property type="entry name" value="Adenine nucleotide alpha hydrolases-like"/>
    <property type="match status" value="1"/>
</dbReference>
<proteinExistence type="inferred from homology"/>
<accession>A0A1G7DB47</accession>
<protein>
    <submittedName>
        <fullName evidence="3">Nucleotide-binding universal stress protein, UspA family</fullName>
    </submittedName>
</protein>
<dbReference type="PANTHER" id="PTHR46268">
    <property type="entry name" value="STRESS RESPONSE PROTEIN NHAX"/>
    <property type="match status" value="1"/>
</dbReference>